<evidence type="ECO:0000256" key="2">
    <source>
        <dbReference type="ARBA" id="ARBA00023125"/>
    </source>
</evidence>
<dbReference type="GeneID" id="93416425"/>
<dbReference type="PROSITE" id="PS01124">
    <property type="entry name" value="HTH_ARAC_FAMILY_2"/>
    <property type="match status" value="1"/>
</dbReference>
<evidence type="ECO:0000259" key="4">
    <source>
        <dbReference type="PROSITE" id="PS01124"/>
    </source>
</evidence>
<keyword evidence="1" id="KW-0805">Transcription regulation</keyword>
<dbReference type="SUPFAM" id="SSF51182">
    <property type="entry name" value="RmlC-like cupins"/>
    <property type="match status" value="1"/>
</dbReference>
<dbReference type="PANTHER" id="PTHR11019">
    <property type="entry name" value="HTH-TYPE TRANSCRIPTIONAL REGULATOR NIMR"/>
    <property type="match status" value="1"/>
</dbReference>
<dbReference type="SMART" id="SM00342">
    <property type="entry name" value="HTH_ARAC"/>
    <property type="match status" value="1"/>
</dbReference>
<dbReference type="PANTHER" id="PTHR11019:SF199">
    <property type="entry name" value="HTH-TYPE TRANSCRIPTIONAL REGULATOR NIMR"/>
    <property type="match status" value="1"/>
</dbReference>
<dbReference type="InterPro" id="IPR014710">
    <property type="entry name" value="RmlC-like_jellyroll"/>
</dbReference>
<dbReference type="InterPro" id="IPR009057">
    <property type="entry name" value="Homeodomain-like_sf"/>
</dbReference>
<name>A0AAE4VAI0_MYCFO</name>
<organism evidence="5 6">
    <name type="scientific">Mycolicibacterium fortuitum</name>
    <name type="common">Mycobacterium fortuitum</name>
    <dbReference type="NCBI Taxonomy" id="1766"/>
    <lineage>
        <taxon>Bacteria</taxon>
        <taxon>Bacillati</taxon>
        <taxon>Actinomycetota</taxon>
        <taxon>Actinomycetes</taxon>
        <taxon>Mycobacteriales</taxon>
        <taxon>Mycobacteriaceae</taxon>
        <taxon>Mycolicibacterium</taxon>
    </lineage>
</organism>
<dbReference type="GO" id="GO:0003700">
    <property type="term" value="F:DNA-binding transcription factor activity"/>
    <property type="evidence" value="ECO:0007669"/>
    <property type="project" value="InterPro"/>
</dbReference>
<dbReference type="AlphaFoldDB" id="A0AAE4VAI0"/>
<dbReference type="Pfam" id="PF02311">
    <property type="entry name" value="AraC_binding"/>
    <property type="match status" value="1"/>
</dbReference>
<comment type="caution">
    <text evidence="5">The sequence shown here is derived from an EMBL/GenBank/DDBJ whole genome shotgun (WGS) entry which is preliminary data.</text>
</comment>
<proteinExistence type="predicted"/>
<dbReference type="GO" id="GO:0043565">
    <property type="term" value="F:sequence-specific DNA binding"/>
    <property type="evidence" value="ECO:0007669"/>
    <property type="project" value="InterPro"/>
</dbReference>
<evidence type="ECO:0000256" key="3">
    <source>
        <dbReference type="ARBA" id="ARBA00023163"/>
    </source>
</evidence>
<evidence type="ECO:0000256" key="1">
    <source>
        <dbReference type="ARBA" id="ARBA00023015"/>
    </source>
</evidence>
<dbReference type="InterPro" id="IPR003313">
    <property type="entry name" value="AraC-bd"/>
</dbReference>
<sequence>MTVSASSDRGLTQSAKMSRPVIELRRGGHALAGSYLYQGDGLITGWHSHEVHQIEYALHGVVEVETDAAHYLLPPQQAAWIPAGLQHQAVMNPDVKTVAVMFDAQMIADPGNRARIIAVSPLIREMMIYGLRWPIDRADGDDTSDTFFRTLANLVADALDHEAPLSLPTTDHPIVSDALAYTKEHLASVTAEEVSRAVAVSERTLRRLFADTIGISWRTYLLHARMLRAMALLAGPDQSVQATATAVGFENLSSFTRCFTQFCGQTPSAYRNRAREEHQA</sequence>
<dbReference type="CDD" id="cd06124">
    <property type="entry name" value="cupin_NimR-like_N"/>
    <property type="match status" value="1"/>
</dbReference>
<dbReference type="InterPro" id="IPR018062">
    <property type="entry name" value="HTH_AraC-typ_CS"/>
</dbReference>
<dbReference type="PROSITE" id="PS00041">
    <property type="entry name" value="HTH_ARAC_FAMILY_1"/>
    <property type="match status" value="1"/>
</dbReference>
<dbReference type="Pfam" id="PF12833">
    <property type="entry name" value="HTH_18"/>
    <property type="match status" value="1"/>
</dbReference>
<dbReference type="SUPFAM" id="SSF46689">
    <property type="entry name" value="Homeodomain-like"/>
    <property type="match status" value="1"/>
</dbReference>
<keyword evidence="2" id="KW-0238">DNA-binding</keyword>
<accession>A0AAE4VAI0</accession>
<dbReference type="Proteomes" id="UP001186041">
    <property type="component" value="Unassembled WGS sequence"/>
</dbReference>
<evidence type="ECO:0000313" key="6">
    <source>
        <dbReference type="Proteomes" id="UP001186041"/>
    </source>
</evidence>
<dbReference type="InterPro" id="IPR011051">
    <property type="entry name" value="RmlC_Cupin_sf"/>
</dbReference>
<dbReference type="EMBL" id="JAWLVV010000006">
    <property type="protein sequence ID" value="MDV7290485.1"/>
    <property type="molecule type" value="Genomic_DNA"/>
</dbReference>
<dbReference type="RefSeq" id="WP_171507765.1">
    <property type="nucleotide sequence ID" value="NZ_CP011269.1"/>
</dbReference>
<evidence type="ECO:0000313" key="5">
    <source>
        <dbReference type="EMBL" id="MDV7290485.1"/>
    </source>
</evidence>
<feature type="domain" description="HTH araC/xylS-type" evidence="4">
    <location>
        <begin position="176"/>
        <end position="273"/>
    </location>
</feature>
<gene>
    <name evidence="5" type="ORF">R4485_09950</name>
</gene>
<protein>
    <submittedName>
        <fullName evidence="5">Helix-turn-helix transcriptional regulator</fullName>
    </submittedName>
</protein>
<reference evidence="5" key="1">
    <citation type="submission" date="2023-10" db="EMBL/GenBank/DDBJ databases">
        <title>Mycolicibacterium fortuitum clinical isolates causing pulmonary infections in humans.</title>
        <authorList>
            <person name="Mejia-Ponce P.M."/>
            <person name="Zenteno-Cuevas R."/>
            <person name="Licona-Cassani C."/>
        </authorList>
    </citation>
    <scope>NUCLEOTIDE SEQUENCE</scope>
    <source>
        <strain evidence="5">M8</strain>
    </source>
</reference>
<keyword evidence="3" id="KW-0804">Transcription</keyword>
<dbReference type="Gene3D" id="1.10.10.60">
    <property type="entry name" value="Homeodomain-like"/>
    <property type="match status" value="2"/>
</dbReference>
<dbReference type="Gene3D" id="2.60.120.10">
    <property type="entry name" value="Jelly Rolls"/>
    <property type="match status" value="1"/>
</dbReference>
<dbReference type="InterPro" id="IPR018060">
    <property type="entry name" value="HTH_AraC"/>
</dbReference>